<proteinExistence type="predicted"/>
<dbReference type="RefSeq" id="WP_023860438.1">
    <property type="nucleotide sequence ID" value="NZ_AZFH01000181.1"/>
</dbReference>
<dbReference type="Pfam" id="PF12822">
    <property type="entry name" value="ECF_trnsprt"/>
    <property type="match status" value="1"/>
</dbReference>
<keyword evidence="1" id="KW-0472">Membrane</keyword>
<dbReference type="Proteomes" id="UP000051048">
    <property type="component" value="Unassembled WGS sequence"/>
</dbReference>
<dbReference type="InterPro" id="IPR024529">
    <property type="entry name" value="ECF_trnsprt_substrate-spec"/>
</dbReference>
<feature type="transmembrane region" description="Helical" evidence="1">
    <location>
        <begin position="40"/>
        <end position="68"/>
    </location>
</feature>
<accession>A0A0R1TEW2</accession>
<feature type="transmembrane region" description="Helical" evidence="1">
    <location>
        <begin position="12"/>
        <end position="34"/>
    </location>
</feature>
<feature type="transmembrane region" description="Helical" evidence="1">
    <location>
        <begin position="80"/>
        <end position="107"/>
    </location>
</feature>
<evidence type="ECO:0000313" key="2">
    <source>
        <dbReference type="EMBL" id="KRL77064.1"/>
    </source>
</evidence>
<name>A0A0R1TEW2_9LACO</name>
<dbReference type="AlphaFoldDB" id="A0A0R1TEW2"/>
<dbReference type="Gene3D" id="1.10.1760.20">
    <property type="match status" value="1"/>
</dbReference>
<dbReference type="STRING" id="1423740.FC36_GL001466"/>
<gene>
    <name evidence="2" type="ORF">FC36_GL001466</name>
</gene>
<evidence type="ECO:0000256" key="1">
    <source>
        <dbReference type="SAM" id="Phobius"/>
    </source>
</evidence>
<dbReference type="PATRIC" id="fig|1423740.3.peg.1591"/>
<comment type="caution">
    <text evidence="2">The sequence shown here is derived from an EMBL/GenBank/DDBJ whole genome shotgun (WGS) entry which is preliminary data.</text>
</comment>
<keyword evidence="1" id="KW-1133">Transmembrane helix</keyword>
<keyword evidence="1" id="KW-0812">Transmembrane</keyword>
<protein>
    <submittedName>
        <fullName evidence="2">Integral membrane protein</fullName>
    </submittedName>
</protein>
<evidence type="ECO:0000313" key="3">
    <source>
        <dbReference type="Proteomes" id="UP000051048"/>
    </source>
</evidence>
<dbReference type="GO" id="GO:0022857">
    <property type="term" value="F:transmembrane transporter activity"/>
    <property type="evidence" value="ECO:0007669"/>
    <property type="project" value="InterPro"/>
</dbReference>
<feature type="transmembrane region" description="Helical" evidence="1">
    <location>
        <begin position="119"/>
        <end position="143"/>
    </location>
</feature>
<reference evidence="2 3" key="1">
    <citation type="journal article" date="2015" name="Genome Announc.">
        <title>Expanding the biotechnology potential of lactobacilli through comparative genomics of 213 strains and associated genera.</title>
        <authorList>
            <person name="Sun Z."/>
            <person name="Harris H.M."/>
            <person name="McCann A."/>
            <person name="Guo C."/>
            <person name="Argimon S."/>
            <person name="Zhang W."/>
            <person name="Yang X."/>
            <person name="Jeffery I.B."/>
            <person name="Cooney J.C."/>
            <person name="Kagawa T.F."/>
            <person name="Liu W."/>
            <person name="Song Y."/>
            <person name="Salvetti E."/>
            <person name="Wrobel A."/>
            <person name="Rasinkangas P."/>
            <person name="Parkhill J."/>
            <person name="Rea M.C."/>
            <person name="O'Sullivan O."/>
            <person name="Ritari J."/>
            <person name="Douillard F.P."/>
            <person name="Paul Ross R."/>
            <person name="Yang R."/>
            <person name="Briner A.E."/>
            <person name="Felis G.E."/>
            <person name="de Vos W.M."/>
            <person name="Barrangou R."/>
            <person name="Klaenhammer T.R."/>
            <person name="Caufield P.W."/>
            <person name="Cui Y."/>
            <person name="Zhang H."/>
            <person name="O'Toole P.W."/>
        </authorList>
    </citation>
    <scope>NUCLEOTIDE SEQUENCE [LARGE SCALE GENOMIC DNA]</scope>
    <source>
        <strain evidence="2 3">DSM 15833</strain>
    </source>
</reference>
<organism evidence="2 3">
    <name type="scientific">Ligilactobacillus equi DSM 15833 = JCM 10991</name>
    <dbReference type="NCBI Taxonomy" id="1423740"/>
    <lineage>
        <taxon>Bacteria</taxon>
        <taxon>Bacillati</taxon>
        <taxon>Bacillota</taxon>
        <taxon>Bacilli</taxon>
        <taxon>Lactobacillales</taxon>
        <taxon>Lactobacillaceae</taxon>
        <taxon>Ligilactobacillus</taxon>
    </lineage>
</organism>
<sequence>MKKKQNLFKQVLVALFCAIVLVQTSIPFLGYIPLGVLNLTIIQITVIVAALTLGLGPGVTVGFFWGVVTFIRAFVAPTSPLAAIVFVNPIISVVPRMMIAVMAFYSWKFFNKFLKIEGLSFSLAAILGALTNTILVLGAIYLFYRGQSHALYAVSTDKLLPLLLGVVATNGIPEALLSAVITPVIVIPVKKLVDRKSKKNK</sequence>
<dbReference type="EMBL" id="AZFH01000181">
    <property type="protein sequence ID" value="KRL77064.1"/>
    <property type="molecule type" value="Genomic_DNA"/>
</dbReference>
<dbReference type="OrthoDB" id="9813540at2"/>